<sequence length="141" mass="16049">MWLLAHERLLTKVYHAKWKGDSSLSCGLCGEAPKSLDHLFYHCRIAVTFWRDVCAATTLAPFHSLHEMWEASEELGGRAAPSNARDIALSIILAGAWAIWHMRNDAVFKNTWIYTENMWDFTTLLVRDWARELTGAEGVIS</sequence>
<organism evidence="2 3">
    <name type="scientific">Acorus calamus</name>
    <name type="common">Sweet flag</name>
    <dbReference type="NCBI Taxonomy" id="4465"/>
    <lineage>
        <taxon>Eukaryota</taxon>
        <taxon>Viridiplantae</taxon>
        <taxon>Streptophyta</taxon>
        <taxon>Embryophyta</taxon>
        <taxon>Tracheophyta</taxon>
        <taxon>Spermatophyta</taxon>
        <taxon>Magnoliopsida</taxon>
        <taxon>Liliopsida</taxon>
        <taxon>Acoraceae</taxon>
        <taxon>Acorus</taxon>
    </lineage>
</organism>
<dbReference type="AlphaFoldDB" id="A0AAV9E6K1"/>
<evidence type="ECO:0000313" key="2">
    <source>
        <dbReference type="EMBL" id="KAK1309313.1"/>
    </source>
</evidence>
<evidence type="ECO:0000259" key="1">
    <source>
        <dbReference type="Pfam" id="PF13966"/>
    </source>
</evidence>
<protein>
    <recommendedName>
        <fullName evidence="1">Reverse transcriptase zinc-binding domain-containing protein</fullName>
    </recommendedName>
</protein>
<reference evidence="2" key="2">
    <citation type="submission" date="2023-06" db="EMBL/GenBank/DDBJ databases">
        <authorList>
            <person name="Ma L."/>
            <person name="Liu K.-W."/>
            <person name="Li Z."/>
            <person name="Hsiao Y.-Y."/>
            <person name="Qi Y."/>
            <person name="Fu T."/>
            <person name="Tang G."/>
            <person name="Zhang D."/>
            <person name="Sun W.-H."/>
            <person name="Liu D.-K."/>
            <person name="Li Y."/>
            <person name="Chen G.-Z."/>
            <person name="Liu X.-D."/>
            <person name="Liao X.-Y."/>
            <person name="Jiang Y.-T."/>
            <person name="Yu X."/>
            <person name="Hao Y."/>
            <person name="Huang J."/>
            <person name="Zhao X.-W."/>
            <person name="Ke S."/>
            <person name="Chen Y.-Y."/>
            <person name="Wu W.-L."/>
            <person name="Hsu J.-L."/>
            <person name="Lin Y.-F."/>
            <person name="Huang M.-D."/>
            <person name="Li C.-Y."/>
            <person name="Huang L."/>
            <person name="Wang Z.-W."/>
            <person name="Zhao X."/>
            <person name="Zhong W.-Y."/>
            <person name="Peng D.-H."/>
            <person name="Ahmad S."/>
            <person name="Lan S."/>
            <person name="Zhang J.-S."/>
            <person name="Tsai W.-C."/>
            <person name="Van De Peer Y."/>
            <person name="Liu Z.-J."/>
        </authorList>
    </citation>
    <scope>NUCLEOTIDE SEQUENCE</scope>
    <source>
        <strain evidence="2">CP</strain>
        <tissue evidence="2">Leaves</tissue>
    </source>
</reference>
<comment type="caution">
    <text evidence="2">The sequence shown here is derived from an EMBL/GenBank/DDBJ whole genome shotgun (WGS) entry which is preliminary data.</text>
</comment>
<dbReference type="Proteomes" id="UP001180020">
    <property type="component" value="Unassembled WGS sequence"/>
</dbReference>
<keyword evidence="3" id="KW-1185">Reference proteome</keyword>
<accession>A0AAV9E6K1</accession>
<name>A0AAV9E6K1_ACOCL</name>
<dbReference type="InterPro" id="IPR026960">
    <property type="entry name" value="RVT-Znf"/>
</dbReference>
<proteinExistence type="predicted"/>
<reference evidence="2" key="1">
    <citation type="journal article" date="2023" name="Nat. Commun.">
        <title>Diploid and tetraploid genomes of Acorus and the evolution of monocots.</title>
        <authorList>
            <person name="Ma L."/>
            <person name="Liu K.W."/>
            <person name="Li Z."/>
            <person name="Hsiao Y.Y."/>
            <person name="Qi Y."/>
            <person name="Fu T."/>
            <person name="Tang G.D."/>
            <person name="Zhang D."/>
            <person name="Sun W.H."/>
            <person name="Liu D.K."/>
            <person name="Li Y."/>
            <person name="Chen G.Z."/>
            <person name="Liu X.D."/>
            <person name="Liao X.Y."/>
            <person name="Jiang Y.T."/>
            <person name="Yu X."/>
            <person name="Hao Y."/>
            <person name="Huang J."/>
            <person name="Zhao X.W."/>
            <person name="Ke S."/>
            <person name="Chen Y.Y."/>
            <person name="Wu W.L."/>
            <person name="Hsu J.L."/>
            <person name="Lin Y.F."/>
            <person name="Huang M.D."/>
            <person name="Li C.Y."/>
            <person name="Huang L."/>
            <person name="Wang Z.W."/>
            <person name="Zhao X."/>
            <person name="Zhong W.Y."/>
            <person name="Peng D.H."/>
            <person name="Ahmad S."/>
            <person name="Lan S."/>
            <person name="Zhang J.S."/>
            <person name="Tsai W.C."/>
            <person name="Van de Peer Y."/>
            <person name="Liu Z.J."/>
        </authorList>
    </citation>
    <scope>NUCLEOTIDE SEQUENCE</scope>
    <source>
        <strain evidence="2">CP</strain>
    </source>
</reference>
<dbReference type="EMBL" id="JAUJYO010000009">
    <property type="protein sequence ID" value="KAK1309313.1"/>
    <property type="molecule type" value="Genomic_DNA"/>
</dbReference>
<feature type="domain" description="Reverse transcriptase zinc-binding" evidence="1">
    <location>
        <begin position="1"/>
        <end position="50"/>
    </location>
</feature>
<gene>
    <name evidence="2" type="ORF">QJS10_CPA09g00760</name>
</gene>
<evidence type="ECO:0000313" key="3">
    <source>
        <dbReference type="Proteomes" id="UP001180020"/>
    </source>
</evidence>
<dbReference type="Pfam" id="PF13966">
    <property type="entry name" value="zf-RVT"/>
    <property type="match status" value="1"/>
</dbReference>